<dbReference type="PANTHER" id="PTHR43567:SF1">
    <property type="entry name" value="FLAVOREDOXIN"/>
    <property type="match status" value="1"/>
</dbReference>
<reference evidence="5 6" key="1">
    <citation type="submission" date="2018-10" db="EMBL/GenBank/DDBJ databases">
        <title>GWAS and RNA-Seq identify cryptic mechanisms of antimicrobial resistance in Acinetobacter baumannii.</title>
        <authorList>
            <person name="Sahl J.W."/>
        </authorList>
    </citation>
    <scope>NUCLEOTIDE SEQUENCE [LARGE SCALE GENOMIC DNA]</scope>
    <source>
        <strain evidence="5 6">TG41018</strain>
    </source>
</reference>
<comment type="caution">
    <text evidence="5">The sequence shown here is derived from an EMBL/GenBank/DDBJ whole genome shotgun (WGS) entry which is preliminary data.</text>
</comment>
<evidence type="ECO:0000256" key="1">
    <source>
        <dbReference type="ARBA" id="ARBA00001917"/>
    </source>
</evidence>
<evidence type="ECO:0000256" key="2">
    <source>
        <dbReference type="ARBA" id="ARBA00022630"/>
    </source>
</evidence>
<dbReference type="GO" id="GO:0016646">
    <property type="term" value="F:oxidoreductase activity, acting on the CH-NH group of donors, NAD or NADP as acceptor"/>
    <property type="evidence" value="ECO:0007669"/>
    <property type="project" value="UniProtKB-ARBA"/>
</dbReference>
<dbReference type="AlphaFoldDB" id="A0A3R9QFQ5"/>
<name>A0A3R9QFQ5_9GAMM</name>
<evidence type="ECO:0000256" key="3">
    <source>
        <dbReference type="ARBA" id="ARBA00038054"/>
    </source>
</evidence>
<protein>
    <submittedName>
        <fullName evidence="5">Flavin reductase</fullName>
    </submittedName>
</protein>
<keyword evidence="2" id="KW-0285">Flavoprotein</keyword>
<comment type="similarity">
    <text evidence="3">Belongs to the flavoredoxin family.</text>
</comment>
<dbReference type="SUPFAM" id="SSF50475">
    <property type="entry name" value="FMN-binding split barrel"/>
    <property type="match status" value="1"/>
</dbReference>
<comment type="cofactor">
    <cofactor evidence="1">
        <name>FMN</name>
        <dbReference type="ChEBI" id="CHEBI:58210"/>
    </cofactor>
</comment>
<dbReference type="RefSeq" id="WP_125698578.1">
    <property type="nucleotide sequence ID" value="NZ_RFES01000003.1"/>
</dbReference>
<sequence>MSIVTVPLEKSFRLLNHGPTVLVSAQHQGTQNVMAASWACPVDFYPAKFSIVLDKQTFTRDLVTQSGYFILQVPVARQAEMIVNLGSESFHDHPDKLERNHVQFISLDDQHFPYVKGCIAWILCKLLPNEYTQNEHDLFVGVAEQAWADDRVFKDGHWNFEEIPQELRSVHYIAGGQFYITGESLKINHGP</sequence>
<evidence type="ECO:0000259" key="4">
    <source>
        <dbReference type="SMART" id="SM00903"/>
    </source>
</evidence>
<dbReference type="InterPro" id="IPR002563">
    <property type="entry name" value="Flavin_Rdtase-like_dom"/>
</dbReference>
<dbReference type="Gene3D" id="2.30.110.10">
    <property type="entry name" value="Electron Transport, Fmn-binding Protein, Chain A"/>
    <property type="match status" value="1"/>
</dbReference>
<proteinExistence type="inferred from homology"/>
<evidence type="ECO:0000313" key="5">
    <source>
        <dbReference type="EMBL" id="RSO58826.1"/>
    </source>
</evidence>
<dbReference type="EMBL" id="RFES01000003">
    <property type="protein sequence ID" value="RSO58826.1"/>
    <property type="molecule type" value="Genomic_DNA"/>
</dbReference>
<dbReference type="InterPro" id="IPR012349">
    <property type="entry name" value="Split_barrel_FMN-bd"/>
</dbReference>
<organism evidence="5 6">
    <name type="scientific">Acinetobacter lactucae</name>
    <dbReference type="NCBI Taxonomy" id="1785128"/>
    <lineage>
        <taxon>Bacteria</taxon>
        <taxon>Pseudomonadati</taxon>
        <taxon>Pseudomonadota</taxon>
        <taxon>Gammaproteobacteria</taxon>
        <taxon>Moraxellales</taxon>
        <taxon>Moraxellaceae</taxon>
        <taxon>Acinetobacter</taxon>
        <taxon>Acinetobacter calcoaceticus/baumannii complex</taxon>
    </lineage>
</organism>
<dbReference type="Pfam" id="PF01613">
    <property type="entry name" value="Flavin_Reduct"/>
    <property type="match status" value="1"/>
</dbReference>
<dbReference type="PANTHER" id="PTHR43567">
    <property type="entry name" value="FLAVOREDOXIN-RELATED-RELATED"/>
    <property type="match status" value="1"/>
</dbReference>
<accession>A0A3R9QFQ5</accession>
<feature type="domain" description="Flavin reductase like" evidence="4">
    <location>
        <begin position="13"/>
        <end position="155"/>
    </location>
</feature>
<dbReference type="InterPro" id="IPR052174">
    <property type="entry name" value="Flavoredoxin"/>
</dbReference>
<dbReference type="Proteomes" id="UP000276905">
    <property type="component" value="Unassembled WGS sequence"/>
</dbReference>
<dbReference type="GO" id="GO:0010181">
    <property type="term" value="F:FMN binding"/>
    <property type="evidence" value="ECO:0007669"/>
    <property type="project" value="InterPro"/>
</dbReference>
<dbReference type="SMART" id="SM00903">
    <property type="entry name" value="Flavin_Reduct"/>
    <property type="match status" value="1"/>
</dbReference>
<evidence type="ECO:0000313" key="6">
    <source>
        <dbReference type="Proteomes" id="UP000276905"/>
    </source>
</evidence>
<gene>
    <name evidence="5" type="ORF">EA756_06480</name>
</gene>